<sequence length="370" mass="42119">MASSTGKLCGPCEARYITTTAVSWCMDCDDGLCSSCLEDHKVNKANKKHQIIPVSQYVDIELVSSLSKQECEEHDQRLNFYCLDHCVTACALCVPEKHKQCFSLKPIDELARNAKTSAELFDIERGINELDKNVDELENYRQQNIDRIKDQRTTISREIKSYRKQINKHLDDLESDLLKELESKSDQIISEINLFLAKLKEMRTKLKSLGKTIHQIKELLSDVQVFLATKSLDEKLEEEQKSVSTLCNQNAPKESVLELSTEQQKVVRNPCQIKTGAWEQQRAQLNVPTTAVRDIYKAELELIREIAFEDHAHIKDCVCVNDGRMLFASSNRNTVLVYTPEGHLSKSISVRQSPCGLAVMSFKYRGCSLL</sequence>
<evidence type="ECO:0000313" key="5">
    <source>
        <dbReference type="Proteomes" id="UP000507470"/>
    </source>
</evidence>
<feature type="coiled-coil region" evidence="2">
    <location>
        <begin position="123"/>
        <end position="165"/>
    </location>
</feature>
<evidence type="ECO:0000313" key="4">
    <source>
        <dbReference type="EMBL" id="CAC5372530.1"/>
    </source>
</evidence>
<dbReference type="PROSITE" id="PS50119">
    <property type="entry name" value="ZF_BBOX"/>
    <property type="match status" value="1"/>
</dbReference>
<accession>A0A6J8ARB4</accession>
<keyword evidence="2" id="KW-0175">Coiled coil</keyword>
<dbReference type="EMBL" id="CACVKT020001854">
    <property type="protein sequence ID" value="CAC5372530.1"/>
    <property type="molecule type" value="Genomic_DNA"/>
</dbReference>
<dbReference type="InterPro" id="IPR047153">
    <property type="entry name" value="TRIM45/56/19-like"/>
</dbReference>
<dbReference type="CDD" id="cd19757">
    <property type="entry name" value="Bbox1"/>
    <property type="match status" value="1"/>
</dbReference>
<protein>
    <recommendedName>
        <fullName evidence="3">B box-type domain-containing protein</fullName>
    </recommendedName>
</protein>
<dbReference type="Pfam" id="PF22586">
    <property type="entry name" value="ANCHR-like_BBOX"/>
    <property type="match status" value="1"/>
</dbReference>
<dbReference type="AlphaFoldDB" id="A0A6J8ARB4"/>
<organism evidence="4 5">
    <name type="scientific">Mytilus coruscus</name>
    <name type="common">Sea mussel</name>
    <dbReference type="NCBI Taxonomy" id="42192"/>
    <lineage>
        <taxon>Eukaryota</taxon>
        <taxon>Metazoa</taxon>
        <taxon>Spiralia</taxon>
        <taxon>Lophotrochozoa</taxon>
        <taxon>Mollusca</taxon>
        <taxon>Bivalvia</taxon>
        <taxon>Autobranchia</taxon>
        <taxon>Pteriomorphia</taxon>
        <taxon>Mytilida</taxon>
        <taxon>Mytiloidea</taxon>
        <taxon>Mytilidae</taxon>
        <taxon>Mytilinae</taxon>
        <taxon>Mytilus</taxon>
    </lineage>
</organism>
<evidence type="ECO:0000259" key="3">
    <source>
        <dbReference type="PROSITE" id="PS50119"/>
    </source>
</evidence>
<evidence type="ECO:0000256" key="2">
    <source>
        <dbReference type="SAM" id="Coils"/>
    </source>
</evidence>
<reference evidence="4 5" key="1">
    <citation type="submission" date="2020-06" db="EMBL/GenBank/DDBJ databases">
        <authorList>
            <person name="Li R."/>
            <person name="Bekaert M."/>
        </authorList>
    </citation>
    <scope>NUCLEOTIDE SEQUENCE [LARGE SCALE GENOMIC DNA]</scope>
    <source>
        <strain evidence="5">wild</strain>
    </source>
</reference>
<dbReference type="PANTHER" id="PTHR25462:SF296">
    <property type="entry name" value="MEIOTIC P26, ISOFORM F"/>
    <property type="match status" value="1"/>
</dbReference>
<name>A0A6J8ARB4_MYTCO</name>
<keyword evidence="5" id="KW-1185">Reference proteome</keyword>
<dbReference type="InterPro" id="IPR000315">
    <property type="entry name" value="Znf_B-box"/>
</dbReference>
<gene>
    <name evidence="4" type="ORF">MCOR_10591</name>
</gene>
<keyword evidence="1" id="KW-0479">Metal-binding</keyword>
<proteinExistence type="predicted"/>
<dbReference type="SUPFAM" id="SSF57845">
    <property type="entry name" value="B-box zinc-binding domain"/>
    <property type="match status" value="1"/>
</dbReference>
<feature type="domain" description="B box-type" evidence="3">
    <location>
        <begin position="4"/>
        <end position="54"/>
    </location>
</feature>
<evidence type="ECO:0000256" key="1">
    <source>
        <dbReference type="PROSITE-ProRule" id="PRU00024"/>
    </source>
</evidence>
<dbReference type="GO" id="GO:0008270">
    <property type="term" value="F:zinc ion binding"/>
    <property type="evidence" value="ECO:0007669"/>
    <property type="project" value="UniProtKB-KW"/>
</dbReference>
<dbReference type="Proteomes" id="UP000507470">
    <property type="component" value="Unassembled WGS sequence"/>
</dbReference>
<keyword evidence="1" id="KW-0862">Zinc</keyword>
<dbReference type="PANTHER" id="PTHR25462">
    <property type="entry name" value="BONUS, ISOFORM C-RELATED"/>
    <property type="match status" value="1"/>
</dbReference>
<dbReference type="Gene3D" id="3.30.160.60">
    <property type="entry name" value="Classic Zinc Finger"/>
    <property type="match status" value="1"/>
</dbReference>
<keyword evidence="1" id="KW-0863">Zinc-finger</keyword>
<dbReference type="OrthoDB" id="6094186at2759"/>